<feature type="transmembrane region" description="Helical" evidence="7">
    <location>
        <begin position="26"/>
        <end position="46"/>
    </location>
</feature>
<dbReference type="EMBL" id="JBHUDG010000020">
    <property type="protein sequence ID" value="MFD1630942.1"/>
    <property type="molecule type" value="Genomic_DNA"/>
</dbReference>
<protein>
    <recommendedName>
        <fullName evidence="2">histidine kinase</fullName>
        <ecNumber evidence="2">2.7.13.3</ecNumber>
    </recommendedName>
</protein>
<dbReference type="InterPro" id="IPR004358">
    <property type="entry name" value="Sig_transdc_His_kin-like_C"/>
</dbReference>
<dbReference type="SUPFAM" id="SSF47384">
    <property type="entry name" value="Homodimeric domain of signal transducing histidine kinase"/>
    <property type="match status" value="1"/>
</dbReference>
<dbReference type="Gene3D" id="3.30.565.10">
    <property type="entry name" value="Histidine kinase-like ATPase, C-terminal domain"/>
    <property type="match status" value="1"/>
</dbReference>
<organism evidence="9 10">
    <name type="scientific">Pseudopedobacter beijingensis</name>
    <dbReference type="NCBI Taxonomy" id="1207056"/>
    <lineage>
        <taxon>Bacteria</taxon>
        <taxon>Pseudomonadati</taxon>
        <taxon>Bacteroidota</taxon>
        <taxon>Sphingobacteriia</taxon>
        <taxon>Sphingobacteriales</taxon>
        <taxon>Sphingobacteriaceae</taxon>
        <taxon>Pseudopedobacter</taxon>
    </lineage>
</organism>
<dbReference type="GO" id="GO:0016301">
    <property type="term" value="F:kinase activity"/>
    <property type="evidence" value="ECO:0007669"/>
    <property type="project" value="UniProtKB-KW"/>
</dbReference>
<keyword evidence="6" id="KW-0902">Two-component regulatory system</keyword>
<dbReference type="PROSITE" id="PS50109">
    <property type="entry name" value="HIS_KIN"/>
    <property type="match status" value="1"/>
</dbReference>
<dbReference type="Pfam" id="PF02518">
    <property type="entry name" value="HATPase_c"/>
    <property type="match status" value="1"/>
</dbReference>
<evidence type="ECO:0000256" key="6">
    <source>
        <dbReference type="ARBA" id="ARBA00023012"/>
    </source>
</evidence>
<evidence type="ECO:0000256" key="3">
    <source>
        <dbReference type="ARBA" id="ARBA00022553"/>
    </source>
</evidence>
<dbReference type="InterPro" id="IPR036890">
    <property type="entry name" value="HATPase_C_sf"/>
</dbReference>
<dbReference type="PANTHER" id="PTHR43711:SF1">
    <property type="entry name" value="HISTIDINE KINASE 1"/>
    <property type="match status" value="1"/>
</dbReference>
<dbReference type="Pfam" id="PF00512">
    <property type="entry name" value="HisKA"/>
    <property type="match status" value="1"/>
</dbReference>
<evidence type="ECO:0000259" key="8">
    <source>
        <dbReference type="PROSITE" id="PS50109"/>
    </source>
</evidence>
<evidence type="ECO:0000256" key="4">
    <source>
        <dbReference type="ARBA" id="ARBA00022679"/>
    </source>
</evidence>
<keyword evidence="4" id="KW-0808">Transferase</keyword>
<gene>
    <name evidence="9" type="ORF">ACFSAH_13715</name>
</gene>
<dbReference type="Gene3D" id="1.10.287.130">
    <property type="match status" value="1"/>
</dbReference>
<evidence type="ECO:0000313" key="9">
    <source>
        <dbReference type="EMBL" id="MFD1630942.1"/>
    </source>
</evidence>
<feature type="domain" description="Histidine kinase" evidence="8">
    <location>
        <begin position="214"/>
        <end position="429"/>
    </location>
</feature>
<feature type="transmembrane region" description="Helical" evidence="7">
    <location>
        <begin position="52"/>
        <end position="70"/>
    </location>
</feature>
<accession>A0ABW4IEQ8</accession>
<dbReference type="PANTHER" id="PTHR43711">
    <property type="entry name" value="TWO-COMPONENT HISTIDINE KINASE"/>
    <property type="match status" value="1"/>
</dbReference>
<keyword evidence="5 9" id="KW-0418">Kinase</keyword>
<dbReference type="RefSeq" id="WP_379663313.1">
    <property type="nucleotide sequence ID" value="NZ_JBHUDG010000020.1"/>
</dbReference>
<evidence type="ECO:0000256" key="1">
    <source>
        <dbReference type="ARBA" id="ARBA00000085"/>
    </source>
</evidence>
<evidence type="ECO:0000256" key="5">
    <source>
        <dbReference type="ARBA" id="ARBA00022777"/>
    </source>
</evidence>
<dbReference type="CDD" id="cd00082">
    <property type="entry name" value="HisKA"/>
    <property type="match status" value="1"/>
</dbReference>
<keyword evidence="7" id="KW-0812">Transmembrane</keyword>
<dbReference type="PRINTS" id="PR00344">
    <property type="entry name" value="BCTRLSENSOR"/>
</dbReference>
<dbReference type="SMART" id="SM00387">
    <property type="entry name" value="HATPase_c"/>
    <property type="match status" value="1"/>
</dbReference>
<dbReference type="InterPro" id="IPR003594">
    <property type="entry name" value="HATPase_dom"/>
</dbReference>
<sequence>MIKKRISGIWNYLIGDAPQFSLQSRIYHSICIITILVIFYTIPFSLLNNLPWLALLSSGLLCLQIFLYYLSRYRNWLNTSMIIYAVIFNIFFAVSYYFSSGIQGSVLFSFITVHFLIIATAQKKHYWLWTLGNIILVISLIVYEYYHPEFIIDSYNDRVTRFIDITSTYIVTILLIFACLTYIINNYNVEKRIADNSLSKLQQLNEEKNKLLSIVSHDFNSPLSNIQTYLDILERTDLNPESRKELEKELRQVTNDTQHFLNNLLLWTKKQMEGFDFSIAAIDINKCLYGTVEICRNLAVNKGISFEYEIHQDTFIKTNNDIYQLIVRNLLNNAIKFTPSGGNITISSVLDKQFLTLQIRDNGKGIPQNKQNQIFTSTVKSTFGTNNEKGTGLGLRMCKEFTEALNGKIWFKSEDGKGTTFFLQMPLGYHFE</sequence>
<evidence type="ECO:0000256" key="2">
    <source>
        <dbReference type="ARBA" id="ARBA00012438"/>
    </source>
</evidence>
<dbReference type="InterPro" id="IPR036097">
    <property type="entry name" value="HisK_dim/P_sf"/>
</dbReference>
<dbReference type="InterPro" id="IPR050736">
    <property type="entry name" value="Sensor_HK_Regulatory"/>
</dbReference>
<evidence type="ECO:0000256" key="7">
    <source>
        <dbReference type="SAM" id="Phobius"/>
    </source>
</evidence>
<keyword evidence="7" id="KW-1133">Transmembrane helix</keyword>
<dbReference type="InterPro" id="IPR005467">
    <property type="entry name" value="His_kinase_dom"/>
</dbReference>
<dbReference type="InterPro" id="IPR003661">
    <property type="entry name" value="HisK_dim/P_dom"/>
</dbReference>
<feature type="transmembrane region" description="Helical" evidence="7">
    <location>
        <begin position="166"/>
        <end position="184"/>
    </location>
</feature>
<keyword evidence="10" id="KW-1185">Reference proteome</keyword>
<name>A0ABW4IEQ8_9SPHI</name>
<dbReference type="SUPFAM" id="SSF55874">
    <property type="entry name" value="ATPase domain of HSP90 chaperone/DNA topoisomerase II/histidine kinase"/>
    <property type="match status" value="1"/>
</dbReference>
<comment type="caution">
    <text evidence="9">The sequence shown here is derived from an EMBL/GenBank/DDBJ whole genome shotgun (WGS) entry which is preliminary data.</text>
</comment>
<feature type="transmembrane region" description="Helical" evidence="7">
    <location>
        <begin position="126"/>
        <end position="146"/>
    </location>
</feature>
<feature type="transmembrane region" description="Helical" evidence="7">
    <location>
        <begin position="104"/>
        <end position="121"/>
    </location>
</feature>
<evidence type="ECO:0000313" key="10">
    <source>
        <dbReference type="Proteomes" id="UP001597118"/>
    </source>
</evidence>
<keyword evidence="3" id="KW-0597">Phosphoprotein</keyword>
<reference evidence="10" key="1">
    <citation type="journal article" date="2019" name="Int. J. Syst. Evol. Microbiol.">
        <title>The Global Catalogue of Microorganisms (GCM) 10K type strain sequencing project: providing services to taxonomists for standard genome sequencing and annotation.</title>
        <authorList>
            <consortium name="The Broad Institute Genomics Platform"/>
            <consortium name="The Broad Institute Genome Sequencing Center for Infectious Disease"/>
            <person name="Wu L."/>
            <person name="Ma J."/>
        </authorList>
    </citation>
    <scope>NUCLEOTIDE SEQUENCE [LARGE SCALE GENOMIC DNA]</scope>
    <source>
        <strain evidence="10">CCUG 53762</strain>
    </source>
</reference>
<dbReference type="CDD" id="cd00075">
    <property type="entry name" value="HATPase"/>
    <property type="match status" value="1"/>
</dbReference>
<keyword evidence="7" id="KW-0472">Membrane</keyword>
<proteinExistence type="predicted"/>
<dbReference type="Proteomes" id="UP001597118">
    <property type="component" value="Unassembled WGS sequence"/>
</dbReference>
<feature type="transmembrane region" description="Helical" evidence="7">
    <location>
        <begin position="82"/>
        <end position="98"/>
    </location>
</feature>
<comment type="catalytic activity">
    <reaction evidence="1">
        <text>ATP + protein L-histidine = ADP + protein N-phospho-L-histidine.</text>
        <dbReference type="EC" id="2.7.13.3"/>
    </reaction>
</comment>
<dbReference type="EC" id="2.7.13.3" evidence="2"/>
<dbReference type="SMART" id="SM00388">
    <property type="entry name" value="HisKA"/>
    <property type="match status" value="1"/>
</dbReference>